<evidence type="ECO:0000313" key="15">
    <source>
        <dbReference type="Proteomes" id="UP000565613"/>
    </source>
</evidence>
<evidence type="ECO:0000256" key="7">
    <source>
        <dbReference type="ARBA" id="ARBA00022840"/>
    </source>
</evidence>
<dbReference type="InterPro" id="IPR018022">
    <property type="entry name" value="IPT"/>
</dbReference>
<dbReference type="HAMAP" id="MF_00185">
    <property type="entry name" value="IPP_trans"/>
    <property type="match status" value="1"/>
</dbReference>
<evidence type="ECO:0000256" key="5">
    <source>
        <dbReference type="ARBA" id="ARBA00022694"/>
    </source>
</evidence>
<dbReference type="EMBL" id="JABAGR010000002">
    <property type="protein sequence ID" value="NMF25509.1"/>
    <property type="molecule type" value="Genomic_DNA"/>
</dbReference>
<comment type="catalytic activity">
    <reaction evidence="9 10 11">
        <text>adenosine(37) in tRNA + dimethylallyl diphosphate = N(6)-dimethylallyladenosine(37) in tRNA + diphosphate</text>
        <dbReference type="Rhea" id="RHEA:26482"/>
        <dbReference type="Rhea" id="RHEA-COMP:10162"/>
        <dbReference type="Rhea" id="RHEA-COMP:10375"/>
        <dbReference type="ChEBI" id="CHEBI:33019"/>
        <dbReference type="ChEBI" id="CHEBI:57623"/>
        <dbReference type="ChEBI" id="CHEBI:74411"/>
        <dbReference type="ChEBI" id="CHEBI:74415"/>
        <dbReference type="EC" id="2.5.1.75"/>
    </reaction>
</comment>
<accession>A0A7X9T9T4</accession>
<dbReference type="NCBIfam" id="TIGR00174">
    <property type="entry name" value="miaA"/>
    <property type="match status" value="1"/>
</dbReference>
<keyword evidence="8 10" id="KW-0460">Magnesium</keyword>
<dbReference type="AlphaFoldDB" id="A0A7X9T9T4"/>
<organism evidence="14 15">
    <name type="scientific">Parafannyhessea umbonata</name>
    <dbReference type="NCBI Taxonomy" id="604330"/>
    <lineage>
        <taxon>Bacteria</taxon>
        <taxon>Bacillati</taxon>
        <taxon>Actinomycetota</taxon>
        <taxon>Coriobacteriia</taxon>
        <taxon>Coriobacteriales</taxon>
        <taxon>Atopobiaceae</taxon>
        <taxon>Parafannyhessea</taxon>
    </lineage>
</organism>
<dbReference type="RefSeq" id="WP_170103553.1">
    <property type="nucleotide sequence ID" value="NZ_JABAGR010000002.1"/>
</dbReference>
<protein>
    <recommendedName>
        <fullName evidence="10">tRNA dimethylallyltransferase</fullName>
        <ecNumber evidence="10">2.5.1.75</ecNumber>
    </recommendedName>
    <alternativeName>
        <fullName evidence="10">Dimethylallyl diphosphate:tRNA dimethylallyltransferase</fullName>
        <shortName evidence="10">DMAPP:tRNA dimethylallyltransferase</shortName>
        <shortName evidence="10">DMATase</shortName>
    </alternativeName>
    <alternativeName>
        <fullName evidence="10">Isopentenyl-diphosphate:tRNA isopentenyltransferase</fullName>
        <shortName evidence="10">IPP transferase</shortName>
        <shortName evidence="10">IPPT</shortName>
        <shortName evidence="10">IPTase</shortName>
    </alternativeName>
</protein>
<keyword evidence="4 10" id="KW-0808">Transferase</keyword>
<keyword evidence="6 10" id="KW-0547">Nucleotide-binding</keyword>
<comment type="cofactor">
    <cofactor evidence="1 10">
        <name>Mg(2+)</name>
        <dbReference type="ChEBI" id="CHEBI:18420"/>
    </cofactor>
</comment>
<feature type="region of interest" description="Interaction with substrate tRNA" evidence="10">
    <location>
        <begin position="38"/>
        <end position="41"/>
    </location>
</feature>
<evidence type="ECO:0000256" key="13">
    <source>
        <dbReference type="RuleBase" id="RU003785"/>
    </source>
</evidence>
<gene>
    <name evidence="10 14" type="primary">miaA</name>
    <name evidence="14" type="ORF">HF885_03500</name>
</gene>
<evidence type="ECO:0000256" key="12">
    <source>
        <dbReference type="RuleBase" id="RU003784"/>
    </source>
</evidence>
<evidence type="ECO:0000256" key="6">
    <source>
        <dbReference type="ARBA" id="ARBA00022741"/>
    </source>
</evidence>
<evidence type="ECO:0000313" key="14">
    <source>
        <dbReference type="EMBL" id="NMF25509.1"/>
    </source>
</evidence>
<sequence length="313" mass="35111">MSDDRPRLIAIVGPTASGKSSLADEVALRLGTSVVSVDSMQVYRGMDIGTAKEPKESRRVPLLMVDVADVRFDYSAQVFQREARARVDGLLQNGRVPVLCGGTGLYLDAVIDEMDFPRGTKGGDSRRKYEELARRQGAASLWEMLRSRDARSAELIHPNNVRRVERALELLDEGTSYAKEHEGLKRHAPHYVASIFATVRRREELYRRIDARVDAMMAAGLVEEVKALLDQGLRESTTAAQAIGYKEVVEYLDGNCGLEECVETIKLRSRRYAKRQLSWIRRDGRAREVDLDAMTIEEASEFVIDGFKSDGDE</sequence>
<name>A0A7X9T9T4_9ACTN</name>
<comment type="caution">
    <text evidence="14">The sequence shown here is derived from an EMBL/GenBank/DDBJ whole genome shotgun (WGS) entry which is preliminary data.</text>
</comment>
<reference evidence="14 15" key="1">
    <citation type="submission" date="2020-04" db="EMBL/GenBank/DDBJ databases">
        <authorList>
            <person name="Hitch T.C.A."/>
            <person name="Wylensek D."/>
            <person name="Clavel T."/>
        </authorList>
    </citation>
    <scope>NUCLEOTIDE SEQUENCE [LARGE SCALE GENOMIC DNA]</scope>
    <source>
        <strain evidence="14 15">105184</strain>
    </source>
</reference>
<comment type="subunit">
    <text evidence="10">Monomer.</text>
</comment>
<feature type="binding site" evidence="10">
    <location>
        <begin position="15"/>
        <end position="20"/>
    </location>
    <ligand>
        <name>substrate</name>
    </ligand>
</feature>
<dbReference type="InterPro" id="IPR039657">
    <property type="entry name" value="Dimethylallyltransferase"/>
</dbReference>
<evidence type="ECO:0000256" key="9">
    <source>
        <dbReference type="ARBA" id="ARBA00049563"/>
    </source>
</evidence>
<dbReference type="GO" id="GO:0052381">
    <property type="term" value="F:tRNA dimethylallyltransferase activity"/>
    <property type="evidence" value="ECO:0007669"/>
    <property type="project" value="UniProtKB-UniRule"/>
</dbReference>
<evidence type="ECO:0000256" key="8">
    <source>
        <dbReference type="ARBA" id="ARBA00022842"/>
    </source>
</evidence>
<keyword evidence="5 10" id="KW-0819">tRNA processing</keyword>
<evidence type="ECO:0000256" key="10">
    <source>
        <dbReference type="HAMAP-Rule" id="MF_00185"/>
    </source>
</evidence>
<feature type="binding site" evidence="10">
    <location>
        <begin position="13"/>
        <end position="20"/>
    </location>
    <ligand>
        <name>ATP</name>
        <dbReference type="ChEBI" id="CHEBI:30616"/>
    </ligand>
</feature>
<evidence type="ECO:0000256" key="11">
    <source>
        <dbReference type="RuleBase" id="RU003783"/>
    </source>
</evidence>
<dbReference type="Pfam" id="PF01715">
    <property type="entry name" value="IPPT"/>
    <property type="match status" value="1"/>
</dbReference>
<dbReference type="SUPFAM" id="SSF52540">
    <property type="entry name" value="P-loop containing nucleoside triphosphate hydrolases"/>
    <property type="match status" value="1"/>
</dbReference>
<comment type="caution">
    <text evidence="10">Lacks conserved residue(s) required for the propagation of feature annotation.</text>
</comment>
<dbReference type="Gene3D" id="3.40.50.300">
    <property type="entry name" value="P-loop containing nucleotide triphosphate hydrolases"/>
    <property type="match status" value="1"/>
</dbReference>
<comment type="function">
    <text evidence="2 10 12">Catalyzes the transfer of a dimethylallyl group onto the adenine at position 37 in tRNAs that read codons beginning with uridine, leading to the formation of N6-(dimethylallyl)adenosine (i(6)A).</text>
</comment>
<dbReference type="PANTHER" id="PTHR11088:SF60">
    <property type="entry name" value="TRNA DIMETHYLALLYLTRANSFERASE"/>
    <property type="match status" value="1"/>
</dbReference>
<dbReference type="GO" id="GO:0006400">
    <property type="term" value="P:tRNA modification"/>
    <property type="evidence" value="ECO:0007669"/>
    <property type="project" value="TreeGrafter"/>
</dbReference>
<feature type="site" description="Interaction with substrate tRNA" evidence="10">
    <location>
        <position position="126"/>
    </location>
</feature>
<dbReference type="Gene3D" id="1.10.20.140">
    <property type="match status" value="1"/>
</dbReference>
<dbReference type="InterPro" id="IPR027417">
    <property type="entry name" value="P-loop_NTPase"/>
</dbReference>
<dbReference type="GO" id="GO:0005524">
    <property type="term" value="F:ATP binding"/>
    <property type="evidence" value="ECO:0007669"/>
    <property type="project" value="UniProtKB-UniRule"/>
</dbReference>
<evidence type="ECO:0000256" key="4">
    <source>
        <dbReference type="ARBA" id="ARBA00022679"/>
    </source>
</evidence>
<comment type="similarity">
    <text evidence="3 10 13">Belongs to the IPP transferase family.</text>
</comment>
<dbReference type="Proteomes" id="UP000565613">
    <property type="component" value="Unassembled WGS sequence"/>
</dbReference>
<dbReference type="EC" id="2.5.1.75" evidence="10"/>
<keyword evidence="7 10" id="KW-0067">ATP-binding</keyword>
<proteinExistence type="inferred from homology"/>
<evidence type="ECO:0000256" key="3">
    <source>
        <dbReference type="ARBA" id="ARBA00005842"/>
    </source>
</evidence>
<dbReference type="PANTHER" id="PTHR11088">
    <property type="entry name" value="TRNA DIMETHYLALLYLTRANSFERASE"/>
    <property type="match status" value="1"/>
</dbReference>
<evidence type="ECO:0000256" key="1">
    <source>
        <dbReference type="ARBA" id="ARBA00001946"/>
    </source>
</evidence>
<evidence type="ECO:0000256" key="2">
    <source>
        <dbReference type="ARBA" id="ARBA00003213"/>
    </source>
</evidence>
<feature type="site" description="Interaction with substrate tRNA" evidence="10">
    <location>
        <position position="103"/>
    </location>
</feature>